<dbReference type="RefSeq" id="WP_046520178.1">
    <property type="nucleotide sequence ID" value="NZ_LAVS01000026.1"/>
</dbReference>
<evidence type="ECO:0000259" key="2">
    <source>
        <dbReference type="Pfam" id="PF13386"/>
    </source>
</evidence>
<feature type="transmembrane region" description="Helical" evidence="1">
    <location>
        <begin position="169"/>
        <end position="190"/>
    </location>
</feature>
<feature type="domain" description="Urease accessory protein UreH-like transmembrane" evidence="2">
    <location>
        <begin position="12"/>
        <end position="213"/>
    </location>
</feature>
<sequence length="228" mass="24294">MNPELTLNLLAALGIGFLGSSHCLVMCGGIASALQLSMPPLAPLQQLKLQLMLSLGRVTTYSFLGALTGAFGAAVLVKLGISLFWLKVVAGLMLLLMAFYVARLWFALTLLEKLGSALWRKIQPLAKALLPLDSSSKALAYGLCWGFLPCGLVYSSLGWSLASGSALQGALLMCAFGVGTLPAMLAVGRFAQRLSRFKNKQWVRVSAALLLALYALYTIAIAIAPRLF</sequence>
<protein>
    <recommendedName>
        <fullName evidence="2">Urease accessory protein UreH-like transmembrane domain-containing protein</fullName>
    </recommendedName>
</protein>
<accession>A0A3P3QNS3</accession>
<dbReference type="PANTHER" id="PTHR42208">
    <property type="entry name" value="HEAVY METAL TRANSPORTER-RELATED"/>
    <property type="match status" value="1"/>
</dbReference>
<gene>
    <name evidence="3" type="ORF">EIK76_01705</name>
</gene>
<dbReference type="EMBL" id="RRCF01000001">
    <property type="protein sequence ID" value="RRJ22824.1"/>
    <property type="molecule type" value="Genomic_DNA"/>
</dbReference>
<name>A0A3P3QNS3_9GAMM</name>
<reference evidence="3 4" key="1">
    <citation type="submission" date="2018-11" db="EMBL/GenBank/DDBJ databases">
        <title>Draft genome analysis of Rheinheimera mesophila isolated from an industrial waste site.</title>
        <authorList>
            <person name="Yu Q."/>
            <person name="Qi Y."/>
            <person name="Zhang H."/>
            <person name="Lu Y."/>
            <person name="Pu J."/>
        </authorList>
    </citation>
    <scope>NUCLEOTIDE SEQUENCE [LARGE SCALE GENOMIC DNA]</scope>
    <source>
        <strain evidence="3 4">IITR13</strain>
    </source>
</reference>
<keyword evidence="1" id="KW-1133">Transmembrane helix</keyword>
<dbReference type="AlphaFoldDB" id="A0A3P3QNS3"/>
<evidence type="ECO:0000313" key="4">
    <source>
        <dbReference type="Proteomes" id="UP000276260"/>
    </source>
</evidence>
<feature type="transmembrane region" description="Helical" evidence="1">
    <location>
        <begin position="202"/>
        <end position="224"/>
    </location>
</feature>
<dbReference type="InterPro" id="IPR039447">
    <property type="entry name" value="UreH-like_TM_dom"/>
</dbReference>
<organism evidence="3 4">
    <name type="scientific">Rheinheimera mesophila</name>
    <dbReference type="NCBI Taxonomy" id="1547515"/>
    <lineage>
        <taxon>Bacteria</taxon>
        <taxon>Pseudomonadati</taxon>
        <taxon>Pseudomonadota</taxon>
        <taxon>Gammaproteobacteria</taxon>
        <taxon>Chromatiales</taxon>
        <taxon>Chromatiaceae</taxon>
        <taxon>Rheinheimera</taxon>
    </lineage>
</organism>
<dbReference type="OrthoDB" id="9798690at2"/>
<comment type="caution">
    <text evidence="3">The sequence shown here is derived from an EMBL/GenBank/DDBJ whole genome shotgun (WGS) entry which is preliminary data.</text>
</comment>
<feature type="transmembrane region" description="Helical" evidence="1">
    <location>
        <begin position="12"/>
        <end position="34"/>
    </location>
</feature>
<keyword evidence="4" id="KW-1185">Reference proteome</keyword>
<dbReference type="PANTHER" id="PTHR42208:SF1">
    <property type="entry name" value="HEAVY METAL TRANSPORTER"/>
    <property type="match status" value="1"/>
</dbReference>
<evidence type="ECO:0000256" key="1">
    <source>
        <dbReference type="SAM" id="Phobius"/>
    </source>
</evidence>
<feature type="transmembrane region" description="Helical" evidence="1">
    <location>
        <begin position="55"/>
        <end position="77"/>
    </location>
</feature>
<keyword evidence="1" id="KW-0472">Membrane</keyword>
<dbReference type="Proteomes" id="UP000276260">
    <property type="component" value="Unassembled WGS sequence"/>
</dbReference>
<proteinExistence type="predicted"/>
<dbReference type="Pfam" id="PF13386">
    <property type="entry name" value="DsbD_2"/>
    <property type="match status" value="1"/>
</dbReference>
<feature type="transmembrane region" description="Helical" evidence="1">
    <location>
        <begin position="83"/>
        <end position="111"/>
    </location>
</feature>
<keyword evidence="1" id="KW-0812">Transmembrane</keyword>
<evidence type="ECO:0000313" key="3">
    <source>
        <dbReference type="EMBL" id="RRJ22824.1"/>
    </source>
</evidence>